<accession>A0A1Q1M964</accession>
<proteinExistence type="predicted"/>
<dbReference type="AlphaFoldDB" id="A0A1Q1M964"/>
<name>A0A1Q1M964_AGABI</name>
<reference evidence="1" key="1">
    <citation type="submission" date="2016-12" db="EMBL/GenBank/DDBJ databases">
        <title>Multiple viral infections in Agaricus bisporus - Characterisation of 18 unique RNA viruses and 8 ORFans identified by deep sequencing.</title>
        <authorList>
            <person name="Deakin G."/>
            <person name="Dobbs E."/>
            <person name="Jones I.M."/>
            <person name="Grogan H.M."/>
            <person name="Burton K.S."/>
        </authorList>
    </citation>
    <scope>NUCLEOTIDE SEQUENCE</scope>
    <source>
        <strain evidence="1">003</strain>
    </source>
</reference>
<sequence>MSRYVSIAEAKRTIAYTMLRSLGLTQFYTQSIIDSTLSPFLTRTNPFLALSMYHYYDNDLQSDLDACTVVSSLVCKQSIFPKQCTCVMLAC</sequence>
<organism evidence="1">
    <name type="scientific">Agaricus bisporus</name>
    <name type="common">White button mushroom</name>
    <dbReference type="NCBI Taxonomy" id="5341"/>
    <lineage>
        <taxon>Eukaryota</taxon>
        <taxon>Fungi</taxon>
        <taxon>Dikarya</taxon>
        <taxon>Basidiomycota</taxon>
        <taxon>Agaricomycotina</taxon>
        <taxon>Agaricomycetes</taxon>
        <taxon>Agaricomycetidae</taxon>
        <taxon>Agaricales</taxon>
        <taxon>Agaricineae</taxon>
        <taxon>Agaricaceae</taxon>
        <taxon>Agaricus</taxon>
    </lineage>
</organism>
<dbReference type="EMBL" id="KY357518">
    <property type="protein sequence ID" value="AQM32752.1"/>
    <property type="molecule type" value="Genomic_DNA"/>
</dbReference>
<evidence type="ECO:0000313" key="1">
    <source>
        <dbReference type="EMBL" id="AQM32752.1"/>
    </source>
</evidence>
<protein>
    <submittedName>
        <fullName evidence="1">Uncharacterized protein</fullName>
    </submittedName>
</protein>